<name>A0A6I9WEK0_9HYME</name>
<accession>A0A6I9WEK0</accession>
<dbReference type="Pfam" id="PF00702">
    <property type="entry name" value="Hydrolase"/>
    <property type="match status" value="1"/>
</dbReference>
<dbReference type="InterPro" id="IPR023214">
    <property type="entry name" value="HAD_sf"/>
</dbReference>
<dbReference type="SFLD" id="SFLDS00003">
    <property type="entry name" value="Haloacid_Dehalogenase"/>
    <property type="match status" value="1"/>
</dbReference>
<dbReference type="InterPro" id="IPR051828">
    <property type="entry name" value="HAD-like_hydrolase_domain"/>
</dbReference>
<dbReference type="Proteomes" id="UP000504615">
    <property type="component" value="Unplaced"/>
</dbReference>
<organism evidence="1 2">
    <name type="scientific">Pogonomyrmex barbatus</name>
    <name type="common">red harvester ant</name>
    <dbReference type="NCBI Taxonomy" id="144034"/>
    <lineage>
        <taxon>Eukaryota</taxon>
        <taxon>Metazoa</taxon>
        <taxon>Ecdysozoa</taxon>
        <taxon>Arthropoda</taxon>
        <taxon>Hexapoda</taxon>
        <taxon>Insecta</taxon>
        <taxon>Pterygota</taxon>
        <taxon>Neoptera</taxon>
        <taxon>Endopterygota</taxon>
        <taxon>Hymenoptera</taxon>
        <taxon>Apocrita</taxon>
        <taxon>Aculeata</taxon>
        <taxon>Formicoidea</taxon>
        <taxon>Formicidae</taxon>
        <taxon>Myrmicinae</taxon>
        <taxon>Pogonomyrmex</taxon>
    </lineage>
</organism>
<dbReference type="KEGG" id="pbar:105427493"/>
<dbReference type="PANTHER" id="PTHR46191">
    <property type="match status" value="1"/>
</dbReference>
<dbReference type="SUPFAM" id="SSF56784">
    <property type="entry name" value="HAD-like"/>
    <property type="match status" value="1"/>
</dbReference>
<dbReference type="Gene3D" id="3.40.50.1000">
    <property type="entry name" value="HAD superfamily/HAD-like"/>
    <property type="match status" value="1"/>
</dbReference>
<dbReference type="OrthoDB" id="444127at2759"/>
<dbReference type="InterPro" id="IPR006439">
    <property type="entry name" value="HAD-SF_hydro_IA"/>
</dbReference>
<dbReference type="CDD" id="cd16415">
    <property type="entry name" value="HAD_dREG-2_like"/>
    <property type="match status" value="1"/>
</dbReference>
<evidence type="ECO:0000313" key="1">
    <source>
        <dbReference type="Proteomes" id="UP000504615"/>
    </source>
</evidence>
<dbReference type="InterPro" id="IPR011949">
    <property type="entry name" value="HAD-SF_hydro_IA_REG-2-like"/>
</dbReference>
<protein>
    <submittedName>
        <fullName evidence="2">Rhythmically expressed gene 2 protein-like</fullName>
    </submittedName>
</protein>
<dbReference type="NCBIfam" id="TIGR02252">
    <property type="entry name" value="DREG-2"/>
    <property type="match status" value="1"/>
</dbReference>
<keyword evidence="1" id="KW-1185">Reference proteome</keyword>
<dbReference type="GeneID" id="105427493"/>
<evidence type="ECO:0000313" key="2">
    <source>
        <dbReference type="RefSeq" id="XP_011637550.1"/>
    </source>
</evidence>
<dbReference type="InterPro" id="IPR036412">
    <property type="entry name" value="HAD-like_sf"/>
</dbReference>
<sequence>MLRAWWCVCENIFTVVTVSFSPIVFVECLIIRDYCGALKLVKNMISRIRPRLVTFDVTGTLLMTKLEEHYVEIGSQHGLFVEPRKLARSFKNNFMQLSKEHPIYGKHTGLGWRNWWRTIVHNVFKEQHTSVSIDTLDKVADSLISCYGTSRCWCKYPGTIDLLDFLQKRNVVLGVISNFDQRLESILEDTQIRRYFSFVLTSYDLGIEKPSLPIFEEALRLVKYFQEKEILPQEAMHIGDRVDNDYFGAKSAGWNALLIKHHNEVNEGTVPKEDIFESLKELQKHFDKVLRMS</sequence>
<dbReference type="AlphaFoldDB" id="A0A6I9WEK0"/>
<dbReference type="GO" id="GO:0005634">
    <property type="term" value="C:nucleus"/>
    <property type="evidence" value="ECO:0007669"/>
    <property type="project" value="TreeGrafter"/>
</dbReference>
<reference evidence="2" key="1">
    <citation type="submission" date="2025-08" db="UniProtKB">
        <authorList>
            <consortium name="RefSeq"/>
        </authorList>
    </citation>
    <scope>IDENTIFICATION</scope>
</reference>
<proteinExistence type="predicted"/>
<dbReference type="Gene3D" id="1.10.150.720">
    <property type="entry name" value="Haloacid dehalogenase-like hydrolase"/>
    <property type="match status" value="1"/>
</dbReference>
<dbReference type="SFLD" id="SFLDG01129">
    <property type="entry name" value="C1.5:_HAD__Beta-PGM__Phosphata"/>
    <property type="match status" value="1"/>
</dbReference>
<dbReference type="RefSeq" id="XP_011637550.1">
    <property type="nucleotide sequence ID" value="XM_011639248.2"/>
</dbReference>
<gene>
    <name evidence="2" type="primary">LOC105427493</name>
</gene>
<dbReference type="NCBIfam" id="TIGR01549">
    <property type="entry name" value="HAD-SF-IA-v1"/>
    <property type="match status" value="1"/>
</dbReference>
<dbReference type="PANTHER" id="PTHR46191:SF2">
    <property type="entry name" value="HALOACID DEHALOGENASE-LIKE HYDROLASE DOMAIN-CONTAINING PROTEIN 3"/>
    <property type="match status" value="1"/>
</dbReference>
<dbReference type="InterPro" id="IPR044924">
    <property type="entry name" value="HAD-SF_hydro_IA_REG-2-like_cap"/>
</dbReference>